<evidence type="ECO:0000256" key="3">
    <source>
        <dbReference type="SAM" id="SignalP"/>
    </source>
</evidence>
<keyword evidence="6" id="KW-1185">Reference proteome</keyword>
<accession>A0A315EMC7</accession>
<dbReference type="Gene3D" id="2.40.160.20">
    <property type="match status" value="1"/>
</dbReference>
<reference evidence="5 6" key="1">
    <citation type="submission" date="2017-04" db="EMBL/GenBank/DDBJ databases">
        <title>Unexpected and diverse lifestyles within the genus Limnohabitans.</title>
        <authorList>
            <person name="Kasalicky V."/>
            <person name="Mehrshad M."/>
            <person name="Andrei S.-A."/>
            <person name="Salcher M."/>
            <person name="Kratochvilova H."/>
            <person name="Simek K."/>
            <person name="Ghai R."/>
        </authorList>
    </citation>
    <scope>NUCLEOTIDE SEQUENCE [LARGE SCALE GENOMIC DNA]</scope>
    <source>
        <strain evidence="5 6">MWH-C5</strain>
    </source>
</reference>
<dbReference type="AlphaFoldDB" id="A0A315EMC7"/>
<dbReference type="InterPro" id="IPR027385">
    <property type="entry name" value="Beta-barrel_OMP"/>
</dbReference>
<dbReference type="RefSeq" id="WP_108401494.1">
    <property type="nucleotide sequence ID" value="NZ_NESP01000001.1"/>
</dbReference>
<dbReference type="SUPFAM" id="SSF56925">
    <property type="entry name" value="OMPA-like"/>
    <property type="match status" value="1"/>
</dbReference>
<proteinExistence type="predicted"/>
<keyword evidence="2 3" id="KW-0732">Signal</keyword>
<name>A0A315EMC7_9BURK</name>
<dbReference type="InterPro" id="IPR011250">
    <property type="entry name" value="OMP/PagP_B-barrel"/>
</dbReference>
<evidence type="ECO:0000313" key="5">
    <source>
        <dbReference type="EMBL" id="PUE58349.1"/>
    </source>
</evidence>
<dbReference type="Pfam" id="PF13505">
    <property type="entry name" value="OMP_b-brl"/>
    <property type="match status" value="1"/>
</dbReference>
<gene>
    <name evidence="5" type="ORF">B9Z44_01260</name>
</gene>
<dbReference type="Proteomes" id="UP000251341">
    <property type="component" value="Unassembled WGS sequence"/>
</dbReference>
<comment type="subcellular location">
    <subcellularLocation>
        <location evidence="1">Cell outer membrane</location>
    </subcellularLocation>
</comment>
<comment type="caution">
    <text evidence="5">The sequence shown here is derived from an EMBL/GenBank/DDBJ whole genome shotgun (WGS) entry which is preliminary data.</text>
</comment>
<evidence type="ECO:0000259" key="4">
    <source>
        <dbReference type="Pfam" id="PF13505"/>
    </source>
</evidence>
<protein>
    <recommendedName>
        <fullName evidence="4">Outer membrane protein beta-barrel domain-containing protein</fullName>
    </recommendedName>
</protein>
<feature type="domain" description="Outer membrane protein beta-barrel" evidence="4">
    <location>
        <begin position="10"/>
        <end position="176"/>
    </location>
</feature>
<dbReference type="GO" id="GO:0009279">
    <property type="term" value="C:cell outer membrane"/>
    <property type="evidence" value="ECO:0007669"/>
    <property type="project" value="UniProtKB-SubCell"/>
</dbReference>
<evidence type="ECO:0000313" key="6">
    <source>
        <dbReference type="Proteomes" id="UP000251341"/>
    </source>
</evidence>
<feature type="chain" id="PRO_5016333151" description="Outer membrane protein beta-barrel domain-containing protein" evidence="3">
    <location>
        <begin position="23"/>
        <end position="176"/>
    </location>
</feature>
<evidence type="ECO:0000256" key="1">
    <source>
        <dbReference type="ARBA" id="ARBA00004442"/>
    </source>
</evidence>
<sequence>MTPHRLLAACILTTLGTTAAQAQTSIYPSDVGYYGEVAYTPIELKVDGGETSNPQAMRLIVGKEIHKNWAVEAMYTTTVSKDNKTLFDGEITHYGIAIKPKVALTDSTELFARVGLSHSNITATTGGERTGADVSYGMGLQTKFTPAIYGQVDYMNYYHKDGIRAQGYGISLGYRF</sequence>
<evidence type="ECO:0000256" key="2">
    <source>
        <dbReference type="ARBA" id="ARBA00022729"/>
    </source>
</evidence>
<feature type="signal peptide" evidence="3">
    <location>
        <begin position="1"/>
        <end position="22"/>
    </location>
</feature>
<organism evidence="5 6">
    <name type="scientific">Limnohabitans curvus</name>
    <dbReference type="NCBI Taxonomy" id="323423"/>
    <lineage>
        <taxon>Bacteria</taxon>
        <taxon>Pseudomonadati</taxon>
        <taxon>Pseudomonadota</taxon>
        <taxon>Betaproteobacteria</taxon>
        <taxon>Burkholderiales</taxon>
        <taxon>Comamonadaceae</taxon>
        <taxon>Limnohabitans</taxon>
    </lineage>
</organism>
<dbReference type="EMBL" id="NESP01000001">
    <property type="protein sequence ID" value="PUE58349.1"/>
    <property type="molecule type" value="Genomic_DNA"/>
</dbReference>